<dbReference type="Proteomes" id="UP001206925">
    <property type="component" value="Unassembled WGS sequence"/>
</dbReference>
<evidence type="ECO:0000256" key="4">
    <source>
        <dbReference type="ARBA" id="ARBA00022840"/>
    </source>
</evidence>
<dbReference type="Gene3D" id="3.40.50.300">
    <property type="entry name" value="P-loop containing nucleotide triphosphate hydrolases"/>
    <property type="match status" value="1"/>
</dbReference>
<keyword evidence="3" id="KW-0611">Plant defense</keyword>
<gene>
    <name evidence="7" type="ORF">M8C21_031624</name>
</gene>
<dbReference type="GO" id="GO:0005524">
    <property type="term" value="F:ATP binding"/>
    <property type="evidence" value="ECO:0007669"/>
    <property type="project" value="UniProtKB-KW"/>
</dbReference>
<dbReference type="InterPro" id="IPR002182">
    <property type="entry name" value="NB-ARC"/>
</dbReference>
<comment type="similarity">
    <text evidence="1">Belongs to the disease resistance NB-LRR family.</text>
</comment>
<evidence type="ECO:0000259" key="5">
    <source>
        <dbReference type="Pfam" id="PF00931"/>
    </source>
</evidence>
<protein>
    <recommendedName>
        <fullName evidence="9">NB-ARC domain-containing protein</fullName>
    </recommendedName>
</protein>
<comment type="caution">
    <text evidence="7">The sequence shown here is derived from an EMBL/GenBank/DDBJ whole genome shotgun (WGS) entry which is preliminary data.</text>
</comment>
<dbReference type="Gene3D" id="1.10.8.430">
    <property type="entry name" value="Helical domain of apoptotic protease-activating factors"/>
    <property type="match status" value="1"/>
</dbReference>
<name>A0AAD5BV11_AMBAR</name>
<dbReference type="EMBL" id="JAMZMK010011151">
    <property type="protein sequence ID" value="KAI7728779.1"/>
    <property type="molecule type" value="Genomic_DNA"/>
</dbReference>
<sequence>MEFVTPIVTPVVESLLVPIKRHMSFLVFSSDKVQEMHAKVIELDGKVRDMLKKRMANNAKGLMEPHHVPIWLAEVEEIKSRVKIIPASRVGCFNIKLRYKRGKQSYDILKVIDRLMKDYANIVWNNERIPLAMVTSPRSSIEEHDDNKNKNSIKSRDLIFNDALKSLKSNDDTTRMMALCGMGGVGKTTIMEQLKQVAKDRKMFDWIVKADVGQNPNSVIVQQTVAEYLGEALTESTKDTKAVRLQKIFEMISEEGKKKILVILDDVWEEFDIKEIGLASPLPNGFKLLLTSRDENVCKSMGVEASSIFRIAILEEPEAKTLFWEISGLISDGDIEIDLHKIGEEIVKGCKGLPIAIKTIASTLRANKEKYVWEDTLFRLRNKEFKVHDIFEISYNNLKDDYSKSIFLLSGLFPDDYAIDIENLLRYAWGLKIFKNVNALAQARSRVKTCVYNLIQSNLLVQSDREGLVKMHDLVRDFVVTNFSKFKQASIMNLDNNAYDQLKEVESYERLLLKCEGIFEFQEDFNHPNLKFLMLMSENEKVKFPGDFYSRLKKLEVLAYKNIDRPVLPQYSTSLRALCLHACSSVNDDISFIGDLVNLEILTLANCGIRNLPSKLGNLKRLKLLDLTGCLGLSIDDGVFMNLVKLEELYMKASTRMPIRFTDGNCDELSMLSKHLSTLEVEFFENKTQLKYVSFEKLKRFSLSMGCLLPYEWSHDSFKNRLKLVTSRRELLECKVNELFEETEMIDLEVDDMQNIEDILVHPPQKSFSHLTSLHISQCLSLEFLFTINVAEGLRNLEVLTIKECPVLKLVVHGENSEIVATSFQKLRTLTLHNLQEMVSLCDCINAIELPQLAELDLGKLPKVTSIFADDNTDIPTNQSFLNKEVLVPNLKELKIANMKNLKEIWSCEINSREEEVCNISTLTVTNCNSITNLFPNNPMRLLSHLKRITVKDCGDIEVVFNVDFDKVQQLSNTSSLEYICLDGLDKLRNVWSIKYAENIDSGFLIRGFHAVKYLYISECERFRNIVTPTTISFDMRSLEEINIQTFIYRQQQEPKEEISEVGALMSIAALPSDENALNFHHLRKVNFYKFQGVEVLFEIESPIKRVQLVTTQQPLTVLPYLEKIRLRSMDNLTHVWKCSNWNEFFILRKHQPRSSSFQNLTTIELWKCPSIKYLFSPLMVKLLSNLKEVKISLCKGMEEVVSNQDEEITHTPTTNLFPLLDLLELSSLDKLKHIGGGVAAKGTTNVSHGQSKLSQIVVVSWSLCQYSKKIRIRGCDALSSVIPSFAAGQTQNLQVLSVESCIPITEAFETKEDKNVGSCSSTTTIIQPESLGTNTAITITRPRNITLHKFPNLKKLKIIGCCHLEYICTFSTFESMKNLEKLTIRDCEAVKVIVREESREQTQTPSSKDVVFPHLKSIELCRLQNLKGFFLGMDIDFQWPLLDYVMINDCPQMMAFTYGKSTAPKLEYIHTKLGKHDLECGINFRVTPMWQETTSLGTYSISSNPIVSQGITWSFHNLIQCNMEGWSYDTKIFPSSELQQLQKLETIHAEWCRNVEEVFEAALEVTDDESQNTVKFHKLRGVELVNMDSLKHLWKSHQWRKLEFPNLTRLSIDGCKSLEYVFTCSMPKEEISEVGALMSIAALPSDENTLNFHQLCKAKFNGFQGVEVLFEIESPSKRDQLVTTQQPLVLLPHLEELSLSHMENLTHVWKCSNWNAFFI</sequence>
<dbReference type="GO" id="GO:0043531">
    <property type="term" value="F:ADP binding"/>
    <property type="evidence" value="ECO:0007669"/>
    <property type="project" value="InterPro"/>
</dbReference>
<dbReference type="SUPFAM" id="SSF52058">
    <property type="entry name" value="L domain-like"/>
    <property type="match status" value="1"/>
</dbReference>
<evidence type="ECO:0000313" key="7">
    <source>
        <dbReference type="EMBL" id="KAI7728779.1"/>
    </source>
</evidence>
<dbReference type="PRINTS" id="PR00364">
    <property type="entry name" value="DISEASERSIST"/>
</dbReference>
<dbReference type="SUPFAM" id="SSF52540">
    <property type="entry name" value="P-loop containing nucleoside triphosphate hydrolases"/>
    <property type="match status" value="1"/>
</dbReference>
<organism evidence="7 8">
    <name type="scientific">Ambrosia artemisiifolia</name>
    <name type="common">Common ragweed</name>
    <dbReference type="NCBI Taxonomy" id="4212"/>
    <lineage>
        <taxon>Eukaryota</taxon>
        <taxon>Viridiplantae</taxon>
        <taxon>Streptophyta</taxon>
        <taxon>Embryophyta</taxon>
        <taxon>Tracheophyta</taxon>
        <taxon>Spermatophyta</taxon>
        <taxon>Magnoliopsida</taxon>
        <taxon>eudicotyledons</taxon>
        <taxon>Gunneridae</taxon>
        <taxon>Pentapetalae</taxon>
        <taxon>asterids</taxon>
        <taxon>campanulids</taxon>
        <taxon>Asterales</taxon>
        <taxon>Asteraceae</taxon>
        <taxon>Asteroideae</taxon>
        <taxon>Heliantheae alliance</taxon>
        <taxon>Heliantheae</taxon>
        <taxon>Ambrosia</taxon>
    </lineage>
</organism>
<dbReference type="PANTHER" id="PTHR33463:SF198">
    <property type="entry name" value="RPP4C3"/>
    <property type="match status" value="1"/>
</dbReference>
<dbReference type="InterPro" id="IPR032675">
    <property type="entry name" value="LRR_dom_sf"/>
</dbReference>
<accession>A0AAD5BV11</accession>
<dbReference type="Gene3D" id="3.80.10.10">
    <property type="entry name" value="Ribonuclease Inhibitor"/>
    <property type="match status" value="4"/>
</dbReference>
<feature type="domain" description="Disease resistance protein At4g27190-like leucine-rich repeats" evidence="6">
    <location>
        <begin position="1151"/>
        <end position="1235"/>
    </location>
</feature>
<feature type="domain" description="Disease resistance protein At4g27190-like leucine-rich repeats" evidence="6">
    <location>
        <begin position="1515"/>
        <end position="1629"/>
    </location>
</feature>
<proteinExistence type="inferred from homology"/>
<feature type="domain" description="NB-ARC" evidence="5">
    <location>
        <begin position="163"/>
        <end position="324"/>
    </location>
</feature>
<dbReference type="InterPro" id="IPR050905">
    <property type="entry name" value="Plant_NBS-LRR"/>
</dbReference>
<feature type="domain" description="Disease resistance protein At4g27190-like leucine-rich repeats" evidence="6">
    <location>
        <begin position="1348"/>
        <end position="1452"/>
    </location>
</feature>
<feature type="domain" description="Disease resistance protein At4g27190-like leucine-rich repeats" evidence="6">
    <location>
        <begin position="742"/>
        <end position="805"/>
    </location>
</feature>
<keyword evidence="8" id="KW-1185">Reference proteome</keyword>
<dbReference type="InterPro" id="IPR057135">
    <property type="entry name" value="At4g27190-like_LRR"/>
</dbReference>
<evidence type="ECO:0000256" key="2">
    <source>
        <dbReference type="ARBA" id="ARBA00022614"/>
    </source>
</evidence>
<keyword evidence="4" id="KW-0547">Nucleotide-binding</keyword>
<evidence type="ECO:0008006" key="9">
    <source>
        <dbReference type="Google" id="ProtNLM"/>
    </source>
</evidence>
<dbReference type="SUPFAM" id="SSF52047">
    <property type="entry name" value="RNI-like"/>
    <property type="match status" value="2"/>
</dbReference>
<keyword evidence="2" id="KW-0433">Leucine-rich repeat</keyword>
<reference evidence="7" key="1">
    <citation type="submission" date="2022-06" db="EMBL/GenBank/DDBJ databases">
        <title>Uncovering the hologenomic basis of an extraordinary plant invasion.</title>
        <authorList>
            <person name="Bieker V.C."/>
            <person name="Martin M.D."/>
            <person name="Gilbert T."/>
            <person name="Hodgins K."/>
            <person name="Battlay P."/>
            <person name="Petersen B."/>
            <person name="Wilson J."/>
        </authorList>
    </citation>
    <scope>NUCLEOTIDE SEQUENCE</scope>
    <source>
        <strain evidence="7">AA19_3_7</strain>
        <tissue evidence="7">Leaf</tissue>
    </source>
</reference>
<keyword evidence="4" id="KW-0067">ATP-binding</keyword>
<feature type="domain" description="Disease resistance protein At4g27190-like leucine-rich repeats" evidence="6">
    <location>
        <begin position="890"/>
        <end position="1045"/>
    </location>
</feature>
<dbReference type="GO" id="GO:0006952">
    <property type="term" value="P:defense response"/>
    <property type="evidence" value="ECO:0007669"/>
    <property type="project" value="UniProtKB-KW"/>
</dbReference>
<dbReference type="Pfam" id="PF23247">
    <property type="entry name" value="LRR_RPS2"/>
    <property type="match status" value="5"/>
</dbReference>
<evidence type="ECO:0000259" key="6">
    <source>
        <dbReference type="Pfam" id="PF23247"/>
    </source>
</evidence>
<dbReference type="InterPro" id="IPR042197">
    <property type="entry name" value="Apaf_helical"/>
</dbReference>
<feature type="non-terminal residue" evidence="7">
    <location>
        <position position="1720"/>
    </location>
</feature>
<evidence type="ECO:0000256" key="3">
    <source>
        <dbReference type="ARBA" id="ARBA00022821"/>
    </source>
</evidence>
<evidence type="ECO:0000313" key="8">
    <source>
        <dbReference type="Proteomes" id="UP001206925"/>
    </source>
</evidence>
<dbReference type="Pfam" id="PF00931">
    <property type="entry name" value="NB-ARC"/>
    <property type="match status" value="1"/>
</dbReference>
<evidence type="ECO:0000256" key="1">
    <source>
        <dbReference type="ARBA" id="ARBA00008894"/>
    </source>
</evidence>
<dbReference type="InterPro" id="IPR027417">
    <property type="entry name" value="P-loop_NTPase"/>
</dbReference>
<dbReference type="PANTHER" id="PTHR33463">
    <property type="entry name" value="NB-ARC DOMAIN-CONTAINING PROTEIN-RELATED"/>
    <property type="match status" value="1"/>
</dbReference>